<feature type="transmembrane region" description="Helical" evidence="9">
    <location>
        <begin position="42"/>
        <end position="63"/>
    </location>
</feature>
<dbReference type="PANTHER" id="PTHR30588:SF0">
    <property type="entry name" value="BRANCHED-CHAIN AMINO ACID PERMEASE BRNQ"/>
    <property type="match status" value="1"/>
</dbReference>
<evidence type="ECO:0000256" key="2">
    <source>
        <dbReference type="ARBA" id="ARBA00008540"/>
    </source>
</evidence>
<keyword evidence="7 9" id="KW-1133">Transmembrane helix</keyword>
<feature type="transmembrane region" description="Helical" evidence="9">
    <location>
        <begin position="237"/>
        <end position="264"/>
    </location>
</feature>
<dbReference type="Pfam" id="PF05525">
    <property type="entry name" value="Branch_AA_trans"/>
    <property type="match status" value="1"/>
</dbReference>
<dbReference type="PANTHER" id="PTHR30588">
    <property type="entry name" value="BRANCHED-CHAIN AMINO ACID TRANSPORT SYSTEM 2 CARRIER PROTEIN"/>
    <property type="match status" value="1"/>
</dbReference>
<evidence type="ECO:0000313" key="10">
    <source>
        <dbReference type="EMBL" id="CAK8053868.1"/>
    </source>
</evidence>
<feature type="transmembrane region" description="Helical" evidence="9">
    <location>
        <begin position="124"/>
        <end position="142"/>
    </location>
</feature>
<reference evidence="10 11" key="1">
    <citation type="submission" date="2024-01" db="EMBL/GenBank/DDBJ databases">
        <authorList>
            <person name="Botero Cardona J."/>
        </authorList>
    </citation>
    <scope>NUCLEOTIDE SEQUENCE [LARGE SCALE GENOMIC DNA]</scope>
    <source>
        <strain evidence="10 11">LMG 33000</strain>
    </source>
</reference>
<comment type="similarity">
    <text evidence="2 9">Belongs to the branched chain amino acid transporter family.</text>
</comment>
<keyword evidence="6 9" id="KW-0029">Amino-acid transport</keyword>
<protein>
    <recommendedName>
        <fullName evidence="9">Branched-chain amino acid transport system carrier protein</fullName>
    </recommendedName>
</protein>
<evidence type="ECO:0000256" key="5">
    <source>
        <dbReference type="ARBA" id="ARBA00022692"/>
    </source>
</evidence>
<feature type="transmembrane region" description="Helical" evidence="9">
    <location>
        <begin position="75"/>
        <end position="95"/>
    </location>
</feature>
<name>A0ABM9N3Z0_9LACO</name>
<proteinExistence type="inferred from homology"/>
<evidence type="ECO:0000256" key="6">
    <source>
        <dbReference type="ARBA" id="ARBA00022970"/>
    </source>
</evidence>
<gene>
    <name evidence="10" type="ORF">R54876_GBNLAHCA_00427</name>
</gene>
<comment type="caution">
    <text evidence="10">The sequence shown here is derived from an EMBL/GenBank/DDBJ whole genome shotgun (WGS) entry which is preliminary data.</text>
</comment>
<dbReference type="EMBL" id="CAWVOH010000001">
    <property type="protein sequence ID" value="CAK8053868.1"/>
    <property type="molecule type" value="Genomic_DNA"/>
</dbReference>
<keyword evidence="11" id="KW-1185">Reference proteome</keyword>
<feature type="transmembrane region" description="Helical" evidence="9">
    <location>
        <begin position="348"/>
        <end position="368"/>
    </location>
</feature>
<dbReference type="NCBIfam" id="TIGR00796">
    <property type="entry name" value="livcs"/>
    <property type="match status" value="1"/>
</dbReference>
<feature type="transmembrane region" description="Helical" evidence="9">
    <location>
        <begin position="284"/>
        <end position="307"/>
    </location>
</feature>
<keyword evidence="3 9" id="KW-0813">Transport</keyword>
<organism evidence="10 11">
    <name type="scientific">Eupransor demetentiae</name>
    <dbReference type="NCBI Taxonomy" id="3109584"/>
    <lineage>
        <taxon>Bacteria</taxon>
        <taxon>Bacillati</taxon>
        <taxon>Bacillota</taxon>
        <taxon>Bacilli</taxon>
        <taxon>Lactobacillales</taxon>
        <taxon>Lactobacillaceae</taxon>
        <taxon>Eupransor</taxon>
    </lineage>
</organism>
<comment type="function">
    <text evidence="9">Component of the transport system for branched-chain amino acids.</text>
</comment>
<sequence length="445" mass="48011">MKEHKLTIRELILLASVIFGMFFGAANLIFPVQLGQAAGNHWVPALIGFLVTGTIVPFLAMLAVSLTNSKSIYDLAAPVAPWFGLAVLIAVHFTLGPLAATPRSAATAFEMGIAPLLKKSDQPLAMLIFSAIYFIALYFSTLKQSRLIKLIGKYLNPLFLIFLAVILILAFVLPMGNVHHASQALYQSQPLLNGILDGYNTLDGLCLLGLTISIVYTTKNLGFHDKAIPKALAQAGLLSIILEAVLYAALVWLGVTSLGSIPLAENGGIAFGQIIGHYLGNLGILFTGILVVLAVFTTAMGLSASFGQDLHRAFPKIPYSVWLAVVTGGSFITANAGLTNIIKFTVPIVRLLYPLALVLIILGLFNHWIKQSPIIYRAGIILVVPEAILDFLIASPFHNLGFVQDATKFYYQFIPFAEQGFGWFVPAVIGITIGIIWQHSKGKLA</sequence>
<feature type="transmembrane region" description="Helical" evidence="9">
    <location>
        <begin position="12"/>
        <end position="30"/>
    </location>
</feature>
<feature type="transmembrane region" description="Helical" evidence="9">
    <location>
        <begin position="154"/>
        <end position="178"/>
    </location>
</feature>
<evidence type="ECO:0000256" key="3">
    <source>
        <dbReference type="ARBA" id="ARBA00022448"/>
    </source>
</evidence>
<feature type="transmembrane region" description="Helical" evidence="9">
    <location>
        <begin position="198"/>
        <end position="216"/>
    </location>
</feature>
<keyword evidence="4" id="KW-1003">Cell membrane</keyword>
<dbReference type="InterPro" id="IPR004685">
    <property type="entry name" value="Brnchd-chn_aa_trnsp_Livcs"/>
</dbReference>
<evidence type="ECO:0000256" key="4">
    <source>
        <dbReference type="ARBA" id="ARBA00022475"/>
    </source>
</evidence>
<comment type="subcellular location">
    <subcellularLocation>
        <location evidence="1 9">Cell membrane</location>
        <topology evidence="1 9">Multi-pass membrane protein</topology>
    </subcellularLocation>
</comment>
<feature type="transmembrane region" description="Helical" evidence="9">
    <location>
        <begin position="319"/>
        <end position="342"/>
    </location>
</feature>
<evidence type="ECO:0000256" key="1">
    <source>
        <dbReference type="ARBA" id="ARBA00004651"/>
    </source>
</evidence>
<keyword evidence="5 9" id="KW-0812">Transmembrane</keyword>
<feature type="transmembrane region" description="Helical" evidence="9">
    <location>
        <begin position="420"/>
        <end position="437"/>
    </location>
</feature>
<keyword evidence="8 9" id="KW-0472">Membrane</keyword>
<evidence type="ECO:0000256" key="8">
    <source>
        <dbReference type="ARBA" id="ARBA00023136"/>
    </source>
</evidence>
<accession>A0ABM9N3Z0</accession>
<feature type="transmembrane region" description="Helical" evidence="9">
    <location>
        <begin position="380"/>
        <end position="400"/>
    </location>
</feature>
<evidence type="ECO:0000256" key="7">
    <source>
        <dbReference type="ARBA" id="ARBA00022989"/>
    </source>
</evidence>
<dbReference type="Proteomes" id="UP001314241">
    <property type="component" value="Unassembled WGS sequence"/>
</dbReference>
<evidence type="ECO:0000256" key="9">
    <source>
        <dbReference type="RuleBase" id="RU362122"/>
    </source>
</evidence>
<dbReference type="RefSeq" id="WP_349641415.1">
    <property type="nucleotide sequence ID" value="NZ_CAWVOH010000001.1"/>
</dbReference>
<evidence type="ECO:0000313" key="11">
    <source>
        <dbReference type="Proteomes" id="UP001314241"/>
    </source>
</evidence>